<dbReference type="PANTHER" id="PTHR40266:SF2">
    <property type="entry name" value="TOXIN HIGB-1"/>
    <property type="match status" value="1"/>
</dbReference>
<accession>A0A375I1B4</accession>
<dbReference type="Proteomes" id="UP000265962">
    <property type="component" value="Unassembled WGS sequence"/>
</dbReference>
<dbReference type="PANTHER" id="PTHR40266">
    <property type="entry name" value="TOXIN HIGB-1"/>
    <property type="match status" value="1"/>
</dbReference>
<dbReference type="InterPro" id="IPR035093">
    <property type="entry name" value="RelE/ParE_toxin_dom_sf"/>
</dbReference>
<name>A0A375I1B4_9ACTN</name>
<evidence type="ECO:0000313" key="1">
    <source>
        <dbReference type="EMBL" id="SPF68594.1"/>
    </source>
</evidence>
<dbReference type="SUPFAM" id="SSF143011">
    <property type="entry name" value="RelE-like"/>
    <property type="match status" value="1"/>
</dbReference>
<dbReference type="InterPro" id="IPR007711">
    <property type="entry name" value="HigB-1"/>
</dbReference>
<dbReference type="AlphaFoldDB" id="A0A375I1B4"/>
<keyword evidence="2" id="KW-1185">Reference proteome</keyword>
<gene>
    <name evidence="1" type="ORF">PROPJV5_1576</name>
</gene>
<sequence>MPTVSSVHVADKGWARCTRRAMEWGIGCCCGAWQHRYLRLLKLDAAVSLNSLRVQPGNHLEALKGDRKGQHSIRINDQWRICFVWTDAGPENVIIEDYH</sequence>
<protein>
    <submittedName>
        <fullName evidence="1">Toxin HigB-1</fullName>
    </submittedName>
</protein>
<proteinExistence type="predicted"/>
<dbReference type="Pfam" id="PF05015">
    <property type="entry name" value="HigB-like_toxin"/>
    <property type="match status" value="1"/>
</dbReference>
<dbReference type="EMBL" id="OMOH01000005">
    <property type="protein sequence ID" value="SPF68594.1"/>
    <property type="molecule type" value="Genomic_DNA"/>
</dbReference>
<dbReference type="Gene3D" id="3.30.2310.20">
    <property type="entry name" value="RelE-like"/>
    <property type="match status" value="1"/>
</dbReference>
<reference evidence="2" key="1">
    <citation type="submission" date="2018-02" db="EMBL/GenBank/DDBJ databases">
        <authorList>
            <person name="Hornung B."/>
        </authorList>
    </citation>
    <scope>NUCLEOTIDE SEQUENCE [LARGE SCALE GENOMIC DNA]</scope>
</reference>
<evidence type="ECO:0000313" key="2">
    <source>
        <dbReference type="Proteomes" id="UP000265962"/>
    </source>
</evidence>
<organism evidence="1 2">
    <name type="scientific">Propionibacterium ruminifibrarum</name>
    <dbReference type="NCBI Taxonomy" id="1962131"/>
    <lineage>
        <taxon>Bacteria</taxon>
        <taxon>Bacillati</taxon>
        <taxon>Actinomycetota</taxon>
        <taxon>Actinomycetes</taxon>
        <taxon>Propionibacteriales</taxon>
        <taxon>Propionibacteriaceae</taxon>
        <taxon>Propionibacterium</taxon>
    </lineage>
</organism>